<dbReference type="AlphaFoldDB" id="A0A5M9J1G4"/>
<organism evidence="1 2">
    <name type="scientific">Pseudomonas extremaustralis</name>
    <dbReference type="NCBI Taxonomy" id="359110"/>
    <lineage>
        <taxon>Bacteria</taxon>
        <taxon>Pseudomonadati</taxon>
        <taxon>Pseudomonadota</taxon>
        <taxon>Gammaproteobacteria</taxon>
        <taxon>Pseudomonadales</taxon>
        <taxon>Pseudomonadaceae</taxon>
        <taxon>Pseudomonas</taxon>
    </lineage>
</organism>
<reference evidence="1 2" key="1">
    <citation type="journal article" date="2018" name="Plant Biotechnol. Rep.">
        <title>Diversity and antifungal activity of endophytic bacteria associated with Panax ginseng seedlings.</title>
        <authorList>
            <person name="Park J.M."/>
            <person name="Hong C.E."/>
            <person name="Jo S.H."/>
        </authorList>
    </citation>
    <scope>NUCLEOTIDE SEQUENCE [LARGE SCALE GENOMIC DNA]</scope>
    <source>
        <strain evidence="1 2">PgKB38</strain>
    </source>
</reference>
<accession>A0A5M9J1G4</accession>
<evidence type="ECO:0000313" key="2">
    <source>
        <dbReference type="Proteomes" id="UP000323425"/>
    </source>
</evidence>
<proteinExistence type="predicted"/>
<gene>
    <name evidence="1" type="ORF">FX985_02961</name>
</gene>
<comment type="caution">
    <text evidence="1">The sequence shown here is derived from an EMBL/GenBank/DDBJ whole genome shotgun (WGS) entry which is preliminary data.</text>
</comment>
<name>A0A5M9J1G4_9PSED</name>
<dbReference type="EMBL" id="VTFH01000001">
    <property type="protein sequence ID" value="KAA8562894.1"/>
    <property type="molecule type" value="Genomic_DNA"/>
</dbReference>
<sequence length="76" mass="8762">MTMSKTPSDRLRGHSALEHRCAQNHFTRHPESSLIDHSEHNARIFGSPKDRLDFLGILSSLNAWPGIRRLRLLYPD</sequence>
<dbReference type="Proteomes" id="UP000323425">
    <property type="component" value="Unassembled WGS sequence"/>
</dbReference>
<protein>
    <submittedName>
        <fullName evidence="1">Uncharacterized protein</fullName>
    </submittedName>
</protein>
<evidence type="ECO:0000313" key="1">
    <source>
        <dbReference type="EMBL" id="KAA8562894.1"/>
    </source>
</evidence>